<comment type="similarity">
    <text evidence="1 7">Belongs to the peptidase C14A family.</text>
</comment>
<dbReference type="GO" id="GO:0006508">
    <property type="term" value="P:proteolysis"/>
    <property type="evidence" value="ECO:0007669"/>
    <property type="project" value="UniProtKB-KW"/>
</dbReference>
<protein>
    <submittedName>
        <fullName evidence="10">Caspase-1</fullName>
    </submittedName>
</protein>
<keyword evidence="4" id="KW-0378">Hydrolase</keyword>
<dbReference type="GO" id="GO:0005737">
    <property type="term" value="C:cytoplasm"/>
    <property type="evidence" value="ECO:0007669"/>
    <property type="project" value="TreeGrafter"/>
</dbReference>
<dbReference type="GO" id="GO:0045751">
    <property type="term" value="P:negative regulation of Toll signaling pathway"/>
    <property type="evidence" value="ECO:0007669"/>
    <property type="project" value="UniProtKB-ARBA"/>
</dbReference>
<evidence type="ECO:0000256" key="3">
    <source>
        <dbReference type="ARBA" id="ARBA00022703"/>
    </source>
</evidence>
<keyword evidence="3" id="KW-0053">Apoptosis</keyword>
<accession>F4WFL7</accession>
<dbReference type="SMART" id="SM00115">
    <property type="entry name" value="CASc"/>
    <property type="match status" value="1"/>
</dbReference>
<evidence type="ECO:0000313" key="10">
    <source>
        <dbReference type="EMBL" id="EGI66994.1"/>
    </source>
</evidence>
<dbReference type="MEROPS" id="C14.015"/>
<evidence type="ECO:0000256" key="4">
    <source>
        <dbReference type="ARBA" id="ARBA00022801"/>
    </source>
</evidence>
<dbReference type="PROSITE" id="PS50208">
    <property type="entry name" value="CASPASE_P20"/>
    <property type="match status" value="1"/>
</dbReference>
<dbReference type="InterPro" id="IPR033139">
    <property type="entry name" value="Caspase_cys_AS"/>
</dbReference>
<dbReference type="PANTHER" id="PTHR10454">
    <property type="entry name" value="CASPASE"/>
    <property type="match status" value="1"/>
</dbReference>
<dbReference type="FunFam" id="3.40.50.1460:FF:000001">
    <property type="entry name" value="Caspase-3 preproprotein"/>
    <property type="match status" value="1"/>
</dbReference>
<sequence length="297" mass="33523">MCSTDNSINNGVQIDDVGDAFGSFGKTSTVPTPNVIQSAPTQRYEVYYNMNHSKRGLALIFNHEFFTVSHLNARCGTNVDCENLKATLKNLGFEVNDYHNLTQKDIVKQLERVAEMDHSEHDCLVIAVLSHGELGLVYAHDGAYKADSLWHYFTADKCQSLAGKPKLFFIQACQGDKLDSGITLKERTETDGYPSSIFRIPTQADFLIAYSTIPGYYSWRNTSRGSWFMQALCIELRDNGTRYDLLTMLTFVCQRVAVDFESNTPDNMAMHRQKQIPCITTMLTRLVKFTPPRNGIV</sequence>
<dbReference type="eggNOG" id="KOG3573">
    <property type="taxonomic scope" value="Eukaryota"/>
</dbReference>
<keyword evidence="5" id="KW-0788">Thiol protease</keyword>
<dbReference type="GO" id="GO:1990525">
    <property type="term" value="F:BIR domain binding"/>
    <property type="evidence" value="ECO:0007669"/>
    <property type="project" value="UniProtKB-ARBA"/>
</dbReference>
<dbReference type="PROSITE" id="PS01121">
    <property type="entry name" value="CASPASE_HIS"/>
    <property type="match status" value="1"/>
</dbReference>
<dbReference type="CDD" id="cd00032">
    <property type="entry name" value="CASc"/>
    <property type="match status" value="1"/>
</dbReference>
<dbReference type="Proteomes" id="UP000007755">
    <property type="component" value="Unassembled WGS sequence"/>
</dbReference>
<keyword evidence="6" id="KW-0865">Zymogen</keyword>
<dbReference type="InterPro" id="IPR015917">
    <property type="entry name" value="Pept_C14A"/>
</dbReference>
<name>F4WFL7_ACREC</name>
<dbReference type="PRINTS" id="PR00376">
    <property type="entry name" value="IL1BCENZYME"/>
</dbReference>
<evidence type="ECO:0000259" key="9">
    <source>
        <dbReference type="PROSITE" id="PS50208"/>
    </source>
</evidence>
<dbReference type="Pfam" id="PF00656">
    <property type="entry name" value="Peptidase_C14"/>
    <property type="match status" value="1"/>
</dbReference>
<proteinExistence type="inferred from homology"/>
<dbReference type="GO" id="GO:0045476">
    <property type="term" value="P:nurse cell apoptotic process"/>
    <property type="evidence" value="ECO:0007669"/>
    <property type="project" value="UniProtKB-ARBA"/>
</dbReference>
<evidence type="ECO:0000256" key="6">
    <source>
        <dbReference type="ARBA" id="ARBA00023145"/>
    </source>
</evidence>
<dbReference type="FunCoup" id="F4WFL7">
    <property type="interactions" value="947"/>
</dbReference>
<evidence type="ECO:0000259" key="8">
    <source>
        <dbReference type="PROSITE" id="PS50207"/>
    </source>
</evidence>
<evidence type="ECO:0000256" key="1">
    <source>
        <dbReference type="ARBA" id="ARBA00010134"/>
    </source>
</evidence>
<dbReference type="InParanoid" id="F4WFL7"/>
<gene>
    <name evidence="10" type="ORF">G5I_04426</name>
</gene>
<keyword evidence="11" id="KW-1185">Reference proteome</keyword>
<dbReference type="GO" id="GO:0043525">
    <property type="term" value="P:positive regulation of neuron apoptotic process"/>
    <property type="evidence" value="ECO:0007669"/>
    <property type="project" value="TreeGrafter"/>
</dbReference>
<dbReference type="PROSITE" id="PS50207">
    <property type="entry name" value="CASPASE_P10"/>
    <property type="match status" value="1"/>
</dbReference>
<evidence type="ECO:0000256" key="5">
    <source>
        <dbReference type="ARBA" id="ARBA00022807"/>
    </source>
</evidence>
<dbReference type="PANTHER" id="PTHR10454:SF245">
    <property type="entry name" value="CASPASE-RELATED"/>
    <property type="match status" value="1"/>
</dbReference>
<dbReference type="OrthoDB" id="6116485at2759"/>
<feature type="domain" description="Caspase family p20" evidence="9">
    <location>
        <begin position="54"/>
        <end position="177"/>
    </location>
</feature>
<evidence type="ECO:0000256" key="2">
    <source>
        <dbReference type="ARBA" id="ARBA00022670"/>
    </source>
</evidence>
<feature type="domain" description="Caspase family p10" evidence="8">
    <location>
        <begin position="196"/>
        <end position="291"/>
    </location>
</feature>
<dbReference type="AlphaFoldDB" id="F4WFL7"/>
<organism evidence="11">
    <name type="scientific">Acromyrmex echinatior</name>
    <name type="common">Panamanian leafcutter ant</name>
    <name type="synonym">Acromyrmex octospinosus echinatior</name>
    <dbReference type="NCBI Taxonomy" id="103372"/>
    <lineage>
        <taxon>Eukaryota</taxon>
        <taxon>Metazoa</taxon>
        <taxon>Ecdysozoa</taxon>
        <taxon>Arthropoda</taxon>
        <taxon>Hexapoda</taxon>
        <taxon>Insecta</taxon>
        <taxon>Pterygota</taxon>
        <taxon>Neoptera</taxon>
        <taxon>Endopterygota</taxon>
        <taxon>Hymenoptera</taxon>
        <taxon>Apocrita</taxon>
        <taxon>Aculeata</taxon>
        <taxon>Formicoidea</taxon>
        <taxon>Formicidae</taxon>
        <taxon>Myrmicinae</taxon>
        <taxon>Acromyrmex</taxon>
    </lineage>
</organism>
<evidence type="ECO:0000313" key="11">
    <source>
        <dbReference type="Proteomes" id="UP000007755"/>
    </source>
</evidence>
<reference evidence="10" key="1">
    <citation type="submission" date="2011-02" db="EMBL/GenBank/DDBJ databases">
        <title>The genome of the leaf-cutting ant Acromyrmex echinatior suggests key adaptations to social evolution and fungus farming.</title>
        <authorList>
            <person name="Nygaard S."/>
            <person name="Zhang G."/>
        </authorList>
    </citation>
    <scope>NUCLEOTIDE SEQUENCE</scope>
</reference>
<dbReference type="EMBL" id="GL888120">
    <property type="protein sequence ID" value="EGI66994.1"/>
    <property type="molecule type" value="Genomic_DNA"/>
</dbReference>
<dbReference type="InterPro" id="IPR016129">
    <property type="entry name" value="Caspase_his_AS"/>
</dbReference>
<evidence type="ECO:0000256" key="7">
    <source>
        <dbReference type="RuleBase" id="RU003971"/>
    </source>
</evidence>
<dbReference type="GO" id="GO:0004197">
    <property type="term" value="F:cysteine-type endopeptidase activity"/>
    <property type="evidence" value="ECO:0007669"/>
    <property type="project" value="InterPro"/>
</dbReference>
<dbReference type="InterPro" id="IPR002138">
    <property type="entry name" value="Pept_C14_p10"/>
</dbReference>
<dbReference type="GO" id="GO:0016322">
    <property type="term" value="P:neuron remodeling"/>
    <property type="evidence" value="ECO:0007669"/>
    <property type="project" value="UniProtKB-ARBA"/>
</dbReference>
<dbReference type="InterPro" id="IPR002398">
    <property type="entry name" value="Pept_C14"/>
</dbReference>
<keyword evidence="2" id="KW-0645">Protease</keyword>
<dbReference type="InterPro" id="IPR029030">
    <property type="entry name" value="Caspase-like_dom_sf"/>
</dbReference>
<dbReference type="Gene3D" id="3.40.50.1460">
    <property type="match status" value="1"/>
</dbReference>
<dbReference type="SUPFAM" id="SSF52129">
    <property type="entry name" value="Caspase-like"/>
    <property type="match status" value="1"/>
</dbReference>
<dbReference type="InterPro" id="IPR011600">
    <property type="entry name" value="Pept_C14_caspase"/>
</dbReference>
<dbReference type="InterPro" id="IPR001309">
    <property type="entry name" value="Pept_C14_p20"/>
</dbReference>
<dbReference type="STRING" id="103372.F4WFL7"/>
<dbReference type="PROSITE" id="PS01122">
    <property type="entry name" value="CASPASE_CYS"/>
    <property type="match status" value="1"/>
</dbReference>